<proteinExistence type="predicted"/>
<dbReference type="VEuPathDB" id="AmoebaDB:FDP41_007105"/>
<dbReference type="VEuPathDB" id="AmoebaDB:NF0076280"/>
<dbReference type="RefSeq" id="XP_044558431.1">
    <property type="nucleotide sequence ID" value="XM_044710814.1"/>
</dbReference>
<dbReference type="PANTHER" id="PTHR36983:SF2">
    <property type="entry name" value="DNAJ HOMOLOG SUBFAMILY C MEMBER 13"/>
    <property type="match status" value="1"/>
</dbReference>
<evidence type="ECO:0000256" key="1">
    <source>
        <dbReference type="SAM" id="MobiDB-lite"/>
    </source>
</evidence>
<feature type="region of interest" description="Disordered" evidence="1">
    <location>
        <begin position="1867"/>
        <end position="1890"/>
    </location>
</feature>
<dbReference type="PANTHER" id="PTHR36983">
    <property type="entry name" value="DNAJ HOMOLOG SUBFAMILY C MEMBER 13"/>
    <property type="match status" value="1"/>
</dbReference>
<dbReference type="OrthoDB" id="69656at2759"/>
<dbReference type="VEuPathDB" id="AmoebaDB:NfTy_008820"/>
<evidence type="ECO:0000313" key="3">
    <source>
        <dbReference type="Proteomes" id="UP000444721"/>
    </source>
</evidence>
<dbReference type="GO" id="GO:0007032">
    <property type="term" value="P:endosome organization"/>
    <property type="evidence" value="ECO:0007669"/>
    <property type="project" value="InterPro"/>
</dbReference>
<dbReference type="GeneID" id="68114323"/>
<gene>
    <name evidence="2" type="ORF">FDP41_007105</name>
</gene>
<sequence>MGQAYSNLPPEFEQALRKVLHFDSGTLQQTCPSWEQQVEVIRDIILPLFDHSQFKHFVQTKIDALVLKHLGFILSYLIYNVYHGVINDAPSELDHHHHQQQLTVQQSMLVLEIEKIIICIYELASYFLSNPFLYQSLALNLLQSEKDKSQEKELVYNYYIEPAFYFIANPKILETVLKFLKELISGGGSRAMFLSPNTGTNSEEDKISERKKQDFLGSVLEIQQHFSLKSRGFELFYTILEFYLHGEKPKNPKKLALKTHSCHIILITLDILKTILDQENSLVSQHFCSTFRLEKEATIMDRKKFCQTVLLLCQVYPLTSIHQEEHQVDVFFLIRMNAIHLLFILLNESSMTGRQNILECIIIFGALLHQMRGLLLSPQQQSSDHYTKQTLISMEFLRVCCNIDCGKLYNNPCEILINNLLPSQLVKQLLTQQKHLQQDTNQTFDANILLHDSSSYDLIWNQQMRDELLKALDSEILLVEDRLASISNDLQWTSALNMSKDLRIRYKAISSEIESNGIYIERALEYASSNSEDNIENLLSVGTFEGLYEKMFLLSNIDNDDVEMKTRILGCLFKLNEMIRLGQHVPLTPSDKTDVNEQTILNVPMHRMNYLSRLLSVKHFKDDYFYNTTLLISSILSNKKKIHSYMDDLDKEDTLHNLMFHMVREQLVAHHNYVHTSSTTYADVEAVRRILSLLYILGELLNHRPRRMVDIVNNLHYVNVLVMNLNIRSNRPEKLELIWQTVFLIHTLVESPLYNSSALRQHLHKTGIFEIMLIIIATMEEHSTKCLATIAKFLKSFHMIPVSEACTEYYSYLRYFLPSQLLKLLNSDKEKDVDTFISAVSKKDYNSPFLFWNSNHRALLCESLKNRFKAFDEKRLNLSSQIVETQQVDPLKLPKLIFSNSPSTNYLYVYEEPVVVKYLDIEDKLSVYDIFVEGFVNSVPSDDMETYISINEIVDPELFLSKLIDALEQEQNRNNANLIVQAQTKLFYQFSLGKFTPSQSSSIHFLKYQGYSSLFRKYTTLLTEMQDIEEKINSLNVVVHLLASQLEPEPEISHRNKLLFITSGGLNFTSTNILKEAHCRGNEQLMINCLRVLDAIADVLMPVALEDEERKLVPTSFFDDFVPLLEPSYMQQFPEITLRTIHCIRKYAKHQQIDLETANVPPVLNSNSVLLKDHSRLIHNRFKLILQLVNLGLFYRAIPFENTVSESNDSDSISFMKTICLTCIEIIHYLLLSKLSSLFERNLEKFLGKNIVTCLLQINSINNRRSNAILLFPYVQTFDDFYQFIRTDHSDYLLVWNKEIRGDLESLIQACKNANDNEMVNQIIQNFVPNSLKLEGVLPLLNPVIDIYTERLYRAFKDSNVSSLGEFFEHTNETIVNSTTFVQSLISSLHALLVEEYKQKSVMKDRLRPLSIQIRLLHLIICSEDSTDPTRETQEQQLVFFNESYQQIMIHLYHLFIGYLDTLSLEEEYILVALDQTYQILSRITKFYAKFYTKIGSQKTRDFYKLVLGCLHKYLTYIFYAKQTQHVQRQEALLLNIMEFIANFFKTQLDANDRSTFSVNNGLFVTLLYASIVGGKFDKMAVRKKATHLLSLFVKLSIEHVHSLLKQALFPLYHTFLQQGDVEGFISYFDEDHVNPEVIWNAKSRELLSAYLNEHLKQLFNHFFISKRLEDYSLDVQSFSNTFILESEYGYKIGPVYLNKYNENPGYNFTVITNQQFLELIIERLSALCAKFEETKVNNTDERKSIWRTAFNFIQNQSLSSDKSLENSTGQIPSNVEQQLLLLLELFCREIIYITQSEEKQDLFVINLLCFLSSFVKKYSNTFCQFLSNFSDFTTILLNVGNQYRNILRSVLQILLDLTSMLISSSSTTALPQDPSTTTSTASSTSIPPSQISTSLFESLIDQLGSEINLAYILMFIVNKIQPTQCAEFLLNFAKVDSHLTQFLTEAYSIPQTFFTSTHEGLVECIHNVNTNNNEGSEWTMEKFQNLSTKCQQIVSEFEQQQVGTMQ</sequence>
<reference evidence="2 3" key="1">
    <citation type="journal article" date="2019" name="Sci. Rep.">
        <title>Nanopore sequencing improves the draft genome of the human pathogenic amoeba Naegleria fowleri.</title>
        <authorList>
            <person name="Liechti N."/>
            <person name="Schurch N."/>
            <person name="Bruggmann R."/>
            <person name="Wittwer M."/>
        </authorList>
    </citation>
    <scope>NUCLEOTIDE SEQUENCE [LARGE SCALE GENOMIC DNA]</scope>
    <source>
        <strain evidence="2 3">ATCC 30894</strain>
    </source>
</reference>
<accession>A0A6A5BI37</accession>
<name>A0A6A5BI37_NAEFO</name>
<keyword evidence="3" id="KW-1185">Reference proteome</keyword>
<dbReference type="OMA" id="RTIHCIR"/>
<comment type="caution">
    <text evidence="2">The sequence shown here is derived from an EMBL/GenBank/DDBJ whole genome shotgun (WGS) entry which is preliminary data.</text>
</comment>
<protein>
    <submittedName>
        <fullName evidence="2">Uncharacterized protein</fullName>
    </submittedName>
</protein>
<dbReference type="Proteomes" id="UP000444721">
    <property type="component" value="Unassembled WGS sequence"/>
</dbReference>
<dbReference type="InterPro" id="IPR044978">
    <property type="entry name" value="GRV2/DNAJC13"/>
</dbReference>
<dbReference type="GO" id="GO:2000641">
    <property type="term" value="P:regulation of early endosome to late endosome transport"/>
    <property type="evidence" value="ECO:0007669"/>
    <property type="project" value="InterPro"/>
</dbReference>
<dbReference type="GO" id="GO:0010008">
    <property type="term" value="C:endosome membrane"/>
    <property type="evidence" value="ECO:0007669"/>
    <property type="project" value="TreeGrafter"/>
</dbReference>
<dbReference type="GO" id="GO:0006898">
    <property type="term" value="P:receptor-mediated endocytosis"/>
    <property type="evidence" value="ECO:0007669"/>
    <property type="project" value="TreeGrafter"/>
</dbReference>
<evidence type="ECO:0000313" key="2">
    <source>
        <dbReference type="EMBL" id="KAF0973718.1"/>
    </source>
</evidence>
<dbReference type="EMBL" id="VFQX01000058">
    <property type="protein sequence ID" value="KAF0973718.1"/>
    <property type="molecule type" value="Genomic_DNA"/>
</dbReference>
<organism evidence="2 3">
    <name type="scientific">Naegleria fowleri</name>
    <name type="common">Brain eating amoeba</name>
    <dbReference type="NCBI Taxonomy" id="5763"/>
    <lineage>
        <taxon>Eukaryota</taxon>
        <taxon>Discoba</taxon>
        <taxon>Heterolobosea</taxon>
        <taxon>Tetramitia</taxon>
        <taxon>Eutetramitia</taxon>
        <taxon>Vahlkampfiidae</taxon>
        <taxon>Naegleria</taxon>
    </lineage>
</organism>